<dbReference type="PANTHER" id="PTHR30612">
    <property type="entry name" value="SECA INNER MEMBRANE COMPONENT OF SEC PROTEIN SECRETION SYSTEM"/>
    <property type="match status" value="1"/>
</dbReference>
<evidence type="ECO:0000256" key="14">
    <source>
        <dbReference type="ARBA" id="ARBA00023136"/>
    </source>
</evidence>
<dbReference type="CDD" id="cd18803">
    <property type="entry name" value="SF2_C_secA"/>
    <property type="match status" value="1"/>
</dbReference>
<dbReference type="InterPro" id="IPR011130">
    <property type="entry name" value="SecA_preprotein_X-link_dom"/>
</dbReference>
<reference evidence="22" key="1">
    <citation type="journal article" date="2019" name="Int. J. Syst. Evol. Microbiol.">
        <title>The Global Catalogue of Microorganisms (GCM) 10K type strain sequencing project: providing services to taxonomists for standard genome sequencing and annotation.</title>
        <authorList>
            <consortium name="The Broad Institute Genomics Platform"/>
            <consortium name="The Broad Institute Genome Sequencing Center for Infectious Disease"/>
            <person name="Wu L."/>
            <person name="Ma J."/>
        </authorList>
    </citation>
    <scope>NUCLEOTIDE SEQUENCE [LARGE SCALE GENOMIC DNA]</scope>
    <source>
        <strain evidence="22">JCM 4738</strain>
    </source>
</reference>
<evidence type="ECO:0000259" key="18">
    <source>
        <dbReference type="PROSITE" id="PS51192"/>
    </source>
</evidence>
<dbReference type="PROSITE" id="PS51196">
    <property type="entry name" value="SECA_MOTOR_DEAD"/>
    <property type="match status" value="1"/>
</dbReference>
<comment type="subcellular location">
    <subcellularLocation>
        <location evidence="15">Cell membrane</location>
        <topology evidence="15">Peripheral membrane protein</topology>
        <orientation evidence="15">Cytoplasmic side</orientation>
    </subcellularLocation>
    <subcellularLocation>
        <location evidence="15">Cytoplasm</location>
    </subcellularLocation>
    <subcellularLocation>
        <location evidence="2">Membrane</location>
        <topology evidence="2">Peripheral membrane protein</topology>
    </subcellularLocation>
    <text evidence="15">Distribution is 50-50.</text>
</comment>
<dbReference type="Pfam" id="PF02810">
    <property type="entry name" value="SEC-C"/>
    <property type="match status" value="1"/>
</dbReference>
<evidence type="ECO:0000256" key="17">
    <source>
        <dbReference type="SAM" id="MobiDB-lite"/>
    </source>
</evidence>
<gene>
    <name evidence="15 21" type="primary">secA</name>
    <name evidence="21" type="ORF">ACFQQH_11830</name>
</gene>
<keyword evidence="4 15" id="KW-0813">Transport</keyword>
<dbReference type="Pfam" id="PF21090">
    <property type="entry name" value="P-loop_SecA"/>
    <property type="match status" value="2"/>
</dbReference>
<dbReference type="Gene3D" id="1.10.3060.10">
    <property type="entry name" value="Helical scaffold and wing domains of SecA"/>
    <property type="match status" value="1"/>
</dbReference>
<keyword evidence="14 15" id="KW-0472">Membrane</keyword>
<feature type="domain" description="SecA family profile" evidence="20">
    <location>
        <begin position="1"/>
        <end position="570"/>
    </location>
</feature>
<dbReference type="InterPro" id="IPR044722">
    <property type="entry name" value="SecA_SF2_C"/>
</dbReference>
<evidence type="ECO:0000256" key="3">
    <source>
        <dbReference type="ARBA" id="ARBA00007650"/>
    </source>
</evidence>
<dbReference type="NCBIfam" id="NF009538">
    <property type="entry name" value="PRK12904.1"/>
    <property type="match status" value="1"/>
</dbReference>
<dbReference type="PRINTS" id="PR00906">
    <property type="entry name" value="SECA"/>
</dbReference>
<evidence type="ECO:0000313" key="21">
    <source>
        <dbReference type="EMBL" id="MFC7365806.1"/>
    </source>
</evidence>
<feature type="binding site" evidence="15">
    <location>
        <position position="85"/>
    </location>
    <ligand>
        <name>ATP</name>
        <dbReference type="ChEBI" id="CHEBI:30616"/>
    </ligand>
</feature>
<evidence type="ECO:0000256" key="10">
    <source>
        <dbReference type="ARBA" id="ARBA00022840"/>
    </source>
</evidence>
<evidence type="ECO:0000256" key="5">
    <source>
        <dbReference type="ARBA" id="ARBA00022475"/>
    </source>
</evidence>
<evidence type="ECO:0000259" key="19">
    <source>
        <dbReference type="PROSITE" id="PS51194"/>
    </source>
</evidence>
<comment type="caution">
    <text evidence="21">The sequence shown here is derived from an EMBL/GenBank/DDBJ whole genome shotgun (WGS) entry which is preliminary data.</text>
</comment>
<dbReference type="Pfam" id="PF07517">
    <property type="entry name" value="SecA_DEAD"/>
    <property type="match status" value="1"/>
</dbReference>
<dbReference type="InterPro" id="IPR011116">
    <property type="entry name" value="SecA_Wing/Scaffold"/>
</dbReference>
<keyword evidence="11 15" id="KW-0653">Protein transport</keyword>
<keyword evidence="8 15" id="KW-0547">Nucleotide-binding</keyword>
<dbReference type="Proteomes" id="UP001596483">
    <property type="component" value="Unassembled WGS sequence"/>
</dbReference>
<dbReference type="NCBIfam" id="NF006630">
    <property type="entry name" value="PRK09200.1"/>
    <property type="match status" value="1"/>
</dbReference>
<dbReference type="InterPro" id="IPR000185">
    <property type="entry name" value="SecA"/>
</dbReference>
<evidence type="ECO:0000256" key="6">
    <source>
        <dbReference type="ARBA" id="ARBA00022490"/>
    </source>
</evidence>
<dbReference type="PROSITE" id="PS01312">
    <property type="entry name" value="SECA"/>
    <property type="match status" value="1"/>
</dbReference>
<keyword evidence="5 15" id="KW-1003">Cell membrane</keyword>
<dbReference type="InterPro" id="IPR014001">
    <property type="entry name" value="Helicase_ATP-bd"/>
</dbReference>
<comment type="cofactor">
    <cofactor evidence="1">
        <name>Zn(2+)</name>
        <dbReference type="ChEBI" id="CHEBI:29105"/>
    </cofactor>
</comment>
<evidence type="ECO:0000256" key="9">
    <source>
        <dbReference type="ARBA" id="ARBA00022833"/>
    </source>
</evidence>
<dbReference type="SUPFAM" id="SSF52540">
    <property type="entry name" value="P-loop containing nucleoside triphosphate hydrolases"/>
    <property type="match status" value="2"/>
</dbReference>
<dbReference type="PROSITE" id="PS51194">
    <property type="entry name" value="HELICASE_CTER"/>
    <property type="match status" value="1"/>
</dbReference>
<dbReference type="SMART" id="SM00958">
    <property type="entry name" value="SecA_PP_bind"/>
    <property type="match status" value="1"/>
</dbReference>
<feature type="domain" description="Helicase ATP-binding" evidence="18">
    <location>
        <begin position="87"/>
        <end position="245"/>
    </location>
</feature>
<organism evidence="21 22">
    <name type="scientific">Bhargavaea changchunensis</name>
    <dbReference type="NCBI Taxonomy" id="2134037"/>
    <lineage>
        <taxon>Bacteria</taxon>
        <taxon>Bacillati</taxon>
        <taxon>Bacillota</taxon>
        <taxon>Bacilli</taxon>
        <taxon>Bacillales</taxon>
        <taxon>Caryophanaceae</taxon>
        <taxon>Bhargavaea</taxon>
    </lineage>
</organism>
<dbReference type="InterPro" id="IPR011115">
    <property type="entry name" value="SecA_DEAD"/>
</dbReference>
<evidence type="ECO:0000256" key="7">
    <source>
        <dbReference type="ARBA" id="ARBA00022723"/>
    </source>
</evidence>
<evidence type="ECO:0000259" key="20">
    <source>
        <dbReference type="PROSITE" id="PS51196"/>
    </source>
</evidence>
<feature type="region of interest" description="Disordered" evidence="17">
    <location>
        <begin position="788"/>
        <end position="810"/>
    </location>
</feature>
<evidence type="ECO:0000256" key="4">
    <source>
        <dbReference type="ARBA" id="ARBA00022448"/>
    </source>
</evidence>
<comment type="catalytic activity">
    <reaction evidence="15">
        <text>ATP + H2O + cellular proteinSide 1 = ADP + phosphate + cellular proteinSide 2.</text>
        <dbReference type="EC" id="7.4.2.8"/>
    </reaction>
</comment>
<evidence type="ECO:0000256" key="15">
    <source>
        <dbReference type="HAMAP-Rule" id="MF_01382"/>
    </source>
</evidence>
<comment type="similarity">
    <text evidence="3 15 16">Belongs to the SecA family.</text>
</comment>
<protein>
    <recommendedName>
        <fullName evidence="15 16">Protein translocase subunit SecA</fullName>
        <ecNumber evidence="15">7.4.2.8</ecNumber>
    </recommendedName>
</protein>
<keyword evidence="13 15" id="KW-0811">Translocation</keyword>
<dbReference type="InterPro" id="IPR020937">
    <property type="entry name" value="SecA_CS"/>
</dbReference>
<evidence type="ECO:0000256" key="8">
    <source>
        <dbReference type="ARBA" id="ARBA00022741"/>
    </source>
</evidence>
<dbReference type="PROSITE" id="PS51192">
    <property type="entry name" value="HELICASE_ATP_BIND_1"/>
    <property type="match status" value="1"/>
</dbReference>
<dbReference type="SMART" id="SM00957">
    <property type="entry name" value="SecA_DEAD"/>
    <property type="match status" value="1"/>
</dbReference>
<dbReference type="NCBIfam" id="TIGR00963">
    <property type="entry name" value="secA"/>
    <property type="match status" value="1"/>
</dbReference>
<proteinExistence type="inferred from homology"/>
<dbReference type="RefSeq" id="WP_157293985.1">
    <property type="nucleotide sequence ID" value="NZ_JBHTCT010000033.1"/>
</dbReference>
<dbReference type="EMBL" id="JBHTCT010000033">
    <property type="protein sequence ID" value="MFC7365806.1"/>
    <property type="molecule type" value="Genomic_DNA"/>
</dbReference>
<comment type="subunit">
    <text evidence="15">Monomer and homodimer. Part of the essential Sec protein translocation apparatus which comprises SecA, SecYEG and auxiliary proteins SecDF. Other proteins may also be involved.</text>
</comment>
<keyword evidence="6 15" id="KW-0963">Cytoplasm</keyword>
<dbReference type="InterPro" id="IPR001650">
    <property type="entry name" value="Helicase_C-like"/>
</dbReference>
<evidence type="ECO:0000313" key="22">
    <source>
        <dbReference type="Proteomes" id="UP001596483"/>
    </source>
</evidence>
<name>A0ABW2NFC7_9BACL</name>
<evidence type="ECO:0000256" key="2">
    <source>
        <dbReference type="ARBA" id="ARBA00004170"/>
    </source>
</evidence>
<feature type="binding site" evidence="15">
    <location>
        <begin position="103"/>
        <end position="107"/>
    </location>
    <ligand>
        <name>ATP</name>
        <dbReference type="ChEBI" id="CHEBI:30616"/>
    </ligand>
</feature>
<dbReference type="Gene3D" id="3.90.1440.10">
    <property type="entry name" value="SecA, preprotein cross-linking domain"/>
    <property type="match status" value="1"/>
</dbReference>
<comment type="function">
    <text evidence="15">Part of the Sec protein translocase complex. Interacts with the SecYEG preprotein conducting channel. Has a central role in coupling the hydrolysis of ATP to the transfer of proteins into and across the cell membrane, serving as an ATP-driven molecular motor driving the stepwise translocation of polypeptide chains across the membrane.</text>
</comment>
<feature type="binding site" evidence="15">
    <location>
        <position position="492"/>
    </location>
    <ligand>
        <name>ATP</name>
        <dbReference type="ChEBI" id="CHEBI:30616"/>
    </ligand>
</feature>
<feature type="domain" description="Helicase C-terminal" evidence="19">
    <location>
        <begin position="410"/>
        <end position="575"/>
    </location>
</feature>
<evidence type="ECO:0000256" key="1">
    <source>
        <dbReference type="ARBA" id="ARBA00001947"/>
    </source>
</evidence>
<keyword evidence="12 15" id="KW-1278">Translocase</keyword>
<evidence type="ECO:0000256" key="12">
    <source>
        <dbReference type="ARBA" id="ARBA00022967"/>
    </source>
</evidence>
<evidence type="ECO:0000256" key="16">
    <source>
        <dbReference type="RuleBase" id="RU003874"/>
    </source>
</evidence>
<keyword evidence="7" id="KW-0479">Metal-binding</keyword>
<dbReference type="SUPFAM" id="SSF81767">
    <property type="entry name" value="Pre-protein crosslinking domain of SecA"/>
    <property type="match status" value="1"/>
</dbReference>
<dbReference type="CDD" id="cd17928">
    <property type="entry name" value="DEXDc_SecA"/>
    <property type="match status" value="1"/>
</dbReference>
<dbReference type="InterPro" id="IPR014018">
    <property type="entry name" value="SecA_motor_DEAD"/>
</dbReference>
<dbReference type="InterPro" id="IPR027417">
    <property type="entry name" value="P-loop_NTPase"/>
</dbReference>
<dbReference type="InterPro" id="IPR036266">
    <property type="entry name" value="SecA_Wing/Scaffold_sf"/>
</dbReference>
<dbReference type="InterPro" id="IPR004027">
    <property type="entry name" value="SEC_C_motif"/>
</dbReference>
<keyword evidence="22" id="KW-1185">Reference proteome</keyword>
<accession>A0ABW2NFC7</accession>
<dbReference type="HAMAP" id="MF_01382">
    <property type="entry name" value="SecA"/>
    <property type="match status" value="1"/>
</dbReference>
<dbReference type="InterPro" id="IPR036670">
    <property type="entry name" value="SecA_X-link_sf"/>
</dbReference>
<evidence type="ECO:0000256" key="13">
    <source>
        <dbReference type="ARBA" id="ARBA00023010"/>
    </source>
</evidence>
<evidence type="ECO:0000256" key="11">
    <source>
        <dbReference type="ARBA" id="ARBA00022927"/>
    </source>
</evidence>
<keyword evidence="10 15" id="KW-0067">ATP-binding</keyword>
<dbReference type="EC" id="7.4.2.8" evidence="15"/>
<dbReference type="Pfam" id="PF07516">
    <property type="entry name" value="SecA_SW"/>
    <property type="match status" value="1"/>
</dbReference>
<dbReference type="Pfam" id="PF01043">
    <property type="entry name" value="SecA_PP_bind"/>
    <property type="match status" value="1"/>
</dbReference>
<keyword evidence="9" id="KW-0862">Zinc</keyword>
<dbReference type="SUPFAM" id="SSF81886">
    <property type="entry name" value="Helical scaffold and wing domains of SecA"/>
    <property type="match status" value="1"/>
</dbReference>
<sequence>MLGVLNKMFDPNKRDVKKLEKIADAVESHATEMELLSDAELQSKTLEFKSRIDSGESLDKIQPEAFAVVREAAKRVTGMFPFRVQIMGAAALHDGNIAEMKTGEGKTLTSTMAVYLNALEGKGVHVVTVNEYLASRDASEMGQIYEFLGLTVGLNLNSMDKDEKREAYHADITYSTNNELGFDYLRDNMVLYKEERVQRPLHYAVIDEVDSILIDEARTPLIISGQAEKNARLYIQTNAFVRTLKKDEDYSYDEQSKGVTLTETGIEKAEKAFQIDNLFDLTHVRLNHAINQSLKAHASMHKDVDYVVEEGKVVIVDSFTGRLMKGRRYSDGLHQAIEAKEALEIQNESMTMATITFQNLFRMYDKLSGMTGTAKTEEEELRNIYNMNVIVIPTNKPIVRDDRPDLIYATTEGKYKAVAEEIKERHEKGQPVLVGTVAIETSEVISAYLRKYGIPHNVLNAKNHEREAEIITEAGKRGAVTIATNMAGRGTDIKLGEGVRETGGLAVIGTERHESRRIDNQLRGRSGRQGDPGITQFYLSLEDDLMRRFGSDNMKNMMSRLGMDDNQPIQSKMVSRAVESAQKRVEGNNFDARKRLLQYDDVLRQQREIIYKERNDVLETDDMRELVESMIDDVIERMIPVYTADDNSENWNLKGLEDFLAANLLPEGALTISDLKGKTQADVIAMVKEAVRKRYDEKEEEMTPDRMREFEKVVLLRSIDTKWIDHIDAMDQLRQGIHLRAYGQNDPLREYQNEGFRMFEDMVDAIRDDVAKYAMKAEIRQNLQREEVAKGEAVNPKEGGGEVKKKPIRKKVIVGRNDPCPCGSGKKFKNCHGSTA</sequence>
<dbReference type="Gene3D" id="3.40.50.300">
    <property type="entry name" value="P-loop containing nucleotide triphosphate hydrolases"/>
    <property type="match status" value="3"/>
</dbReference>
<dbReference type="PANTHER" id="PTHR30612:SF0">
    <property type="entry name" value="CHLOROPLAST PROTEIN-TRANSPORTING ATPASE"/>
    <property type="match status" value="1"/>
</dbReference>